<evidence type="ECO:0008006" key="5">
    <source>
        <dbReference type="Google" id="ProtNLM"/>
    </source>
</evidence>
<dbReference type="Proteomes" id="UP001225761">
    <property type="component" value="Unassembled WGS sequence"/>
</dbReference>
<evidence type="ECO:0000256" key="1">
    <source>
        <dbReference type="SAM" id="MobiDB-lite"/>
    </source>
</evidence>
<dbReference type="EMBL" id="JASHIE010000009">
    <property type="protein sequence ID" value="MDI9875539.1"/>
    <property type="molecule type" value="Genomic_DNA"/>
</dbReference>
<comment type="caution">
    <text evidence="3">The sequence shown here is derived from an EMBL/GenBank/DDBJ whole genome shotgun (WGS) entry which is preliminary data.</text>
</comment>
<dbReference type="RefSeq" id="WP_166551306.1">
    <property type="nucleotide sequence ID" value="NZ_JASHIE010000009.1"/>
</dbReference>
<feature type="chain" id="PRO_5045093926" description="Outer membrane protein beta-barrel domain-containing protein" evidence="2">
    <location>
        <begin position="24"/>
        <end position="275"/>
    </location>
</feature>
<proteinExistence type="predicted"/>
<name>A0ABT6Z346_9BACT</name>
<keyword evidence="2" id="KW-0732">Signal</keyword>
<accession>A0ABT6Z346</accession>
<evidence type="ECO:0000256" key="2">
    <source>
        <dbReference type="SAM" id="SignalP"/>
    </source>
</evidence>
<reference evidence="3 4" key="1">
    <citation type="submission" date="2023-05" db="EMBL/GenBank/DDBJ databases">
        <title>Novel species of genus Flectobacillus isolated from stream in China.</title>
        <authorList>
            <person name="Lu H."/>
        </authorList>
    </citation>
    <scope>NUCLEOTIDE SEQUENCE [LARGE SCALE GENOMIC DNA]</scope>
    <source>
        <strain evidence="3 4">LFS242W</strain>
    </source>
</reference>
<organism evidence="3 4">
    <name type="scientific">Flectobacillus rivi</name>
    <dbReference type="NCBI Taxonomy" id="2984209"/>
    <lineage>
        <taxon>Bacteria</taxon>
        <taxon>Pseudomonadati</taxon>
        <taxon>Bacteroidota</taxon>
        <taxon>Cytophagia</taxon>
        <taxon>Cytophagales</taxon>
        <taxon>Flectobacillaceae</taxon>
        <taxon>Flectobacillus</taxon>
    </lineage>
</organism>
<gene>
    <name evidence="3" type="ORF">QM481_13445</name>
</gene>
<feature type="region of interest" description="Disordered" evidence="1">
    <location>
        <begin position="23"/>
        <end position="54"/>
    </location>
</feature>
<protein>
    <recommendedName>
        <fullName evidence="5">Outer membrane protein beta-barrel domain-containing protein</fullName>
    </recommendedName>
</protein>
<feature type="signal peptide" evidence="2">
    <location>
        <begin position="1"/>
        <end position="23"/>
    </location>
</feature>
<evidence type="ECO:0000313" key="4">
    <source>
        <dbReference type="Proteomes" id="UP001225761"/>
    </source>
</evidence>
<sequence>MKKTTQYLAMSLLLMAWSNLSQAQRRNTPANTTTTTTTKSAAPNRAPSAKPKKEVDEENFNSIFSVGITTNTNSGLLGGFMVRKEIVIDNGAARRQMHYFNVELVNVDNYQESTLHAGGNGSGYAYGKKNYLFALRPQYGREISLFRKSSDGGINVNGFIAAGPTLGFLKPYYVDVYYGRGYLVSEPYDPNVHSINNIAGSGGFFKGFGNMKFTPGINIKAGLNFELDAFRQSNISLEVGFLADIYSKKVEIMALSDNQSVFTSGYLTIFFGGKK</sequence>
<keyword evidence="4" id="KW-1185">Reference proteome</keyword>
<evidence type="ECO:0000313" key="3">
    <source>
        <dbReference type="EMBL" id="MDI9875539.1"/>
    </source>
</evidence>